<dbReference type="AlphaFoldDB" id="A0A4P9WD67"/>
<name>A0A4P9WD67_9FUNG</name>
<protein>
    <submittedName>
        <fullName evidence="2">Uncharacterized protein</fullName>
    </submittedName>
</protein>
<keyword evidence="3" id="KW-1185">Reference proteome</keyword>
<sequence>MGAGGPQQKIWRQATDPGQHIARSGGEKRIQYLAFLPGRELAPRQNKARPGEYEPEAGKKSGFPASILRRNVFTAISDQPWSPRLDSRLFWRNPGVQGLNHLQASVTPPATAYLDLLVTLALEKGPKVKRCRDGHSSSATPVYPPPLFRDIPSEHAGSVMMLPGDEALMALEKTWGVFGTKDIYQISQNGGDLCIATVDDTVLTLLRRTGLRLARLRLARLRPHSRHRCLERGINPPRIIKMHGARDDDFDEETIARLDDARVKNCTSWAPRPAPYRPPP</sequence>
<organism evidence="2 3">
    <name type="scientific">Blyttiomyces helicus</name>
    <dbReference type="NCBI Taxonomy" id="388810"/>
    <lineage>
        <taxon>Eukaryota</taxon>
        <taxon>Fungi</taxon>
        <taxon>Fungi incertae sedis</taxon>
        <taxon>Chytridiomycota</taxon>
        <taxon>Chytridiomycota incertae sedis</taxon>
        <taxon>Chytridiomycetes</taxon>
        <taxon>Chytridiomycetes incertae sedis</taxon>
        <taxon>Blyttiomyces</taxon>
    </lineage>
</organism>
<evidence type="ECO:0000313" key="2">
    <source>
        <dbReference type="EMBL" id="RKO89583.1"/>
    </source>
</evidence>
<reference evidence="3" key="1">
    <citation type="journal article" date="2018" name="Nat. Microbiol.">
        <title>Leveraging single-cell genomics to expand the fungal tree of life.</title>
        <authorList>
            <person name="Ahrendt S.R."/>
            <person name="Quandt C.A."/>
            <person name="Ciobanu D."/>
            <person name="Clum A."/>
            <person name="Salamov A."/>
            <person name="Andreopoulos B."/>
            <person name="Cheng J.F."/>
            <person name="Woyke T."/>
            <person name="Pelin A."/>
            <person name="Henrissat B."/>
            <person name="Reynolds N.K."/>
            <person name="Benny G.L."/>
            <person name="Smith M.E."/>
            <person name="James T.Y."/>
            <person name="Grigoriev I.V."/>
        </authorList>
    </citation>
    <scope>NUCLEOTIDE SEQUENCE [LARGE SCALE GENOMIC DNA]</scope>
</reference>
<dbReference type="Proteomes" id="UP000269721">
    <property type="component" value="Unassembled WGS sequence"/>
</dbReference>
<proteinExistence type="predicted"/>
<dbReference type="EMBL" id="KZ996006">
    <property type="protein sequence ID" value="RKO89583.1"/>
    <property type="molecule type" value="Genomic_DNA"/>
</dbReference>
<gene>
    <name evidence="2" type="ORF">BDK51DRAFT_46962</name>
</gene>
<evidence type="ECO:0000313" key="3">
    <source>
        <dbReference type="Proteomes" id="UP000269721"/>
    </source>
</evidence>
<feature type="region of interest" description="Disordered" evidence="1">
    <location>
        <begin position="1"/>
        <end position="23"/>
    </location>
</feature>
<evidence type="ECO:0000256" key="1">
    <source>
        <dbReference type="SAM" id="MobiDB-lite"/>
    </source>
</evidence>
<accession>A0A4P9WD67</accession>